<feature type="compositionally biased region" description="Low complexity" evidence="1">
    <location>
        <begin position="87"/>
        <end position="110"/>
    </location>
</feature>
<evidence type="ECO:0000256" key="2">
    <source>
        <dbReference type="SAM" id="SignalP"/>
    </source>
</evidence>
<evidence type="ECO:0000313" key="4">
    <source>
        <dbReference type="EMBL" id="NZA03114.1"/>
    </source>
</evidence>
<dbReference type="Proteomes" id="UP000589716">
    <property type="component" value="Unassembled WGS sequence"/>
</dbReference>
<accession>A0A853IYV4</accession>
<feature type="signal peptide" evidence="2">
    <location>
        <begin position="1"/>
        <end position="30"/>
    </location>
</feature>
<dbReference type="InterPro" id="IPR025392">
    <property type="entry name" value="DUF4124"/>
</dbReference>
<reference evidence="4 5" key="1">
    <citation type="submission" date="2020-07" db="EMBL/GenBank/DDBJ databases">
        <authorList>
            <person name="Maaloum M."/>
        </authorList>
    </citation>
    <scope>NUCLEOTIDE SEQUENCE [LARGE SCALE GENOMIC DNA]</scope>
    <source>
        <strain evidence="4 5">GCS-AN-3</strain>
    </source>
</reference>
<dbReference type="RefSeq" id="WP_180551367.1">
    <property type="nucleotide sequence ID" value="NZ_JACCKX010000001.1"/>
</dbReference>
<sequence length="160" mass="16544">MNTLLTSAAHRPALAALAACLLATALPATAQIKRWVDERGVVHYSDALPTRTAPGTQVESIAPVPPLSAADQAAADARLQKYRDDLAQPARPAASAASAAAAPQAGASAPRPDDQSCAAQWQRYNAAYACMDGYRLKGGGVRPEAFDKCPVVAQPSCPPP</sequence>
<dbReference type="AlphaFoldDB" id="A0A853IYV4"/>
<keyword evidence="2" id="KW-0732">Signal</keyword>
<feature type="chain" id="PRO_5032354065" evidence="2">
    <location>
        <begin position="31"/>
        <end position="160"/>
    </location>
</feature>
<feature type="region of interest" description="Disordered" evidence="1">
    <location>
        <begin position="80"/>
        <end position="114"/>
    </location>
</feature>
<organism evidence="4 5">
    <name type="scientific">Ottowia beijingensis</name>
    <dbReference type="NCBI Taxonomy" id="1207057"/>
    <lineage>
        <taxon>Bacteria</taxon>
        <taxon>Pseudomonadati</taxon>
        <taxon>Pseudomonadota</taxon>
        <taxon>Betaproteobacteria</taxon>
        <taxon>Burkholderiales</taxon>
        <taxon>Comamonadaceae</taxon>
        <taxon>Ottowia</taxon>
    </lineage>
</organism>
<gene>
    <name evidence="4" type="ORF">H0I39_17785</name>
</gene>
<feature type="domain" description="DUF4124" evidence="3">
    <location>
        <begin position="19"/>
        <end position="75"/>
    </location>
</feature>
<protein>
    <submittedName>
        <fullName evidence="4">DUF4124 domain-containing protein</fullName>
    </submittedName>
</protein>
<proteinExistence type="predicted"/>
<dbReference type="Pfam" id="PF13511">
    <property type="entry name" value="DUF4124"/>
    <property type="match status" value="1"/>
</dbReference>
<name>A0A853IYV4_9BURK</name>
<evidence type="ECO:0000256" key="1">
    <source>
        <dbReference type="SAM" id="MobiDB-lite"/>
    </source>
</evidence>
<evidence type="ECO:0000259" key="3">
    <source>
        <dbReference type="Pfam" id="PF13511"/>
    </source>
</evidence>
<evidence type="ECO:0000313" key="5">
    <source>
        <dbReference type="Proteomes" id="UP000589716"/>
    </source>
</evidence>
<comment type="caution">
    <text evidence="4">The sequence shown here is derived from an EMBL/GenBank/DDBJ whole genome shotgun (WGS) entry which is preliminary data.</text>
</comment>
<keyword evidence="5" id="KW-1185">Reference proteome</keyword>
<dbReference type="EMBL" id="JACCKX010000001">
    <property type="protein sequence ID" value="NZA03114.1"/>
    <property type="molecule type" value="Genomic_DNA"/>
</dbReference>